<dbReference type="CDD" id="cd06354">
    <property type="entry name" value="PBP1_PrnA-like"/>
    <property type="match status" value="1"/>
</dbReference>
<reference evidence="8 9" key="1">
    <citation type="submission" date="2019-02" db="EMBL/GenBank/DDBJ databases">
        <title>Sequencing the genomes of 1000 actinobacteria strains.</title>
        <authorList>
            <person name="Klenk H.-P."/>
        </authorList>
    </citation>
    <scope>NUCLEOTIDE SEQUENCE [LARGE SCALE GENOMIC DNA]</scope>
    <source>
        <strain evidence="8 9">DSM 45162</strain>
    </source>
</reference>
<dbReference type="InterPro" id="IPR050957">
    <property type="entry name" value="BMP_lipoprotein"/>
</dbReference>
<evidence type="ECO:0000256" key="1">
    <source>
        <dbReference type="ARBA" id="ARBA00004193"/>
    </source>
</evidence>
<dbReference type="Gene3D" id="3.40.50.2300">
    <property type="match status" value="2"/>
</dbReference>
<sequence>MTLAAAGCGQGADGQSTQAAHQAVTVGLAYDLGGRGDKSFNDAAAAGLERAKTSLDVQIKELEALQEENDEARYGRLKLLCDAGYQAVIAVGFVYAGSDPAQGPLARASRDCPNTKFAAVDVDTVHAPNLTNLVFADDQGSFLMGAAAALKSKSGRVGFVGGCDLPLIKRFEVGYRAGAKAVRADTAVDVRYLSTPAQACSGFINPNAGQAAAARMYAGGADVVYHAAGGSGLGVFKAAKASGKWAVGVDSDQYQLVAPELRDVILTSMIKRVDTAVFEFIRSVGEGRFTPGTVTFGLQTKGVEYATSGGKVDDIKSQLEGLKQQLSEGKIVIPAAPAG</sequence>
<dbReference type="AlphaFoldDB" id="A0A4V2G7I2"/>
<keyword evidence="6" id="KW-0449">Lipoprotein</keyword>
<accession>A0A4V2G7I2</accession>
<dbReference type="RefSeq" id="WP_130511289.1">
    <property type="nucleotide sequence ID" value="NZ_SHKY01000001.1"/>
</dbReference>
<evidence type="ECO:0000256" key="6">
    <source>
        <dbReference type="ARBA" id="ARBA00023288"/>
    </source>
</evidence>
<proteinExistence type="inferred from homology"/>
<organism evidence="8 9">
    <name type="scientific">Krasilnikovia cinnamomea</name>
    <dbReference type="NCBI Taxonomy" id="349313"/>
    <lineage>
        <taxon>Bacteria</taxon>
        <taxon>Bacillati</taxon>
        <taxon>Actinomycetota</taxon>
        <taxon>Actinomycetes</taxon>
        <taxon>Micromonosporales</taxon>
        <taxon>Micromonosporaceae</taxon>
        <taxon>Krasilnikovia</taxon>
    </lineage>
</organism>
<evidence type="ECO:0000256" key="5">
    <source>
        <dbReference type="ARBA" id="ARBA00023136"/>
    </source>
</evidence>
<comment type="caution">
    <text evidence="8">The sequence shown here is derived from an EMBL/GenBank/DDBJ whole genome shotgun (WGS) entry which is preliminary data.</text>
</comment>
<comment type="subcellular location">
    <subcellularLocation>
        <location evidence="1">Cell membrane</location>
        <topology evidence="1">Lipid-anchor</topology>
    </subcellularLocation>
</comment>
<dbReference type="InterPro" id="IPR028082">
    <property type="entry name" value="Peripla_BP_I"/>
</dbReference>
<dbReference type="GO" id="GO:0005886">
    <property type="term" value="C:plasma membrane"/>
    <property type="evidence" value="ECO:0007669"/>
    <property type="project" value="UniProtKB-SubCell"/>
</dbReference>
<dbReference type="InterPro" id="IPR003760">
    <property type="entry name" value="PnrA-like"/>
</dbReference>
<evidence type="ECO:0000256" key="2">
    <source>
        <dbReference type="ARBA" id="ARBA00008610"/>
    </source>
</evidence>
<dbReference type="OrthoDB" id="9784230at2"/>
<keyword evidence="3" id="KW-1003">Cell membrane</keyword>
<comment type="similarity">
    <text evidence="2">Belongs to the BMP lipoprotein family.</text>
</comment>
<evidence type="ECO:0000256" key="3">
    <source>
        <dbReference type="ARBA" id="ARBA00022475"/>
    </source>
</evidence>
<evidence type="ECO:0000256" key="4">
    <source>
        <dbReference type="ARBA" id="ARBA00022729"/>
    </source>
</evidence>
<dbReference type="EMBL" id="SHKY01000001">
    <property type="protein sequence ID" value="RZU52706.1"/>
    <property type="molecule type" value="Genomic_DNA"/>
</dbReference>
<evidence type="ECO:0000313" key="9">
    <source>
        <dbReference type="Proteomes" id="UP000292564"/>
    </source>
</evidence>
<keyword evidence="5" id="KW-0472">Membrane</keyword>
<dbReference type="PANTHER" id="PTHR34296:SF2">
    <property type="entry name" value="ABC TRANSPORTER GUANOSINE-BINDING PROTEIN NUPN"/>
    <property type="match status" value="1"/>
</dbReference>
<name>A0A4V2G7I2_9ACTN</name>
<feature type="domain" description="ABC transporter substrate-binding protein PnrA-like" evidence="7">
    <location>
        <begin position="31"/>
        <end position="333"/>
    </location>
</feature>
<gene>
    <name evidence="8" type="ORF">EV385_4587</name>
</gene>
<dbReference type="Pfam" id="PF02608">
    <property type="entry name" value="Bmp"/>
    <property type="match status" value="1"/>
</dbReference>
<keyword evidence="9" id="KW-1185">Reference proteome</keyword>
<dbReference type="PANTHER" id="PTHR34296">
    <property type="entry name" value="TRANSCRIPTIONAL ACTIVATOR PROTEIN MED"/>
    <property type="match status" value="1"/>
</dbReference>
<evidence type="ECO:0000259" key="7">
    <source>
        <dbReference type="Pfam" id="PF02608"/>
    </source>
</evidence>
<dbReference type="SUPFAM" id="SSF53822">
    <property type="entry name" value="Periplasmic binding protein-like I"/>
    <property type="match status" value="1"/>
</dbReference>
<evidence type="ECO:0000313" key="8">
    <source>
        <dbReference type="EMBL" id="RZU52706.1"/>
    </source>
</evidence>
<keyword evidence="4" id="KW-0732">Signal</keyword>
<dbReference type="Proteomes" id="UP000292564">
    <property type="component" value="Unassembled WGS sequence"/>
</dbReference>
<protein>
    <submittedName>
        <fullName evidence="8">Basic membrane protein A</fullName>
    </submittedName>
</protein>